<organism evidence="2 3">
    <name type="scientific">Paenibacillus larvae</name>
    <dbReference type="NCBI Taxonomy" id="1464"/>
    <lineage>
        <taxon>Bacteria</taxon>
        <taxon>Bacillati</taxon>
        <taxon>Bacillota</taxon>
        <taxon>Bacilli</taxon>
        <taxon>Bacillales</taxon>
        <taxon>Paenibacillaceae</taxon>
        <taxon>Paenibacillus</taxon>
    </lineage>
</organism>
<evidence type="ECO:0000256" key="1">
    <source>
        <dbReference type="SAM" id="MobiDB-lite"/>
    </source>
</evidence>
<proteinExistence type="predicted"/>
<accession>A0AAP5JWQ9</accession>
<gene>
    <name evidence="2" type="ORF">P7H09_19510</name>
</gene>
<name>A0AAP5JWQ9_9BACL</name>
<reference evidence="2" key="1">
    <citation type="journal article" date="2023" name="J. Vet. Diagn. Invest.">
        <title>Oxytetracycline-resistant Paenibacillus larvae identified in commercial beekeeping operations in Saskatchewan using pooled honey sampling.</title>
        <authorList>
            <person name="Obshta O."/>
            <person name="Zabrodski M.W."/>
            <person name="Soomro T."/>
            <person name="Wilson G."/>
            <person name="Masood F."/>
            <person name="Thebeau J."/>
            <person name="Silva M.C.B."/>
            <person name="Biganski S."/>
            <person name="Kozii I.V."/>
            <person name="Koziy R.V."/>
            <person name="Raza M.F."/>
            <person name="Jose M.S."/>
            <person name="Simko E."/>
            <person name="Wood S.C."/>
        </authorList>
    </citation>
    <scope>NUCLEOTIDE SEQUENCE</scope>
    <source>
        <strain evidence="2">PL001</strain>
    </source>
</reference>
<comment type="caution">
    <text evidence="2">The sequence shown here is derived from an EMBL/GenBank/DDBJ whole genome shotgun (WGS) entry which is preliminary data.</text>
</comment>
<dbReference type="RefSeq" id="WP_036654484.1">
    <property type="nucleotide sequence ID" value="NZ_JAMDNE010000106.1"/>
</dbReference>
<dbReference type="Proteomes" id="UP001259239">
    <property type="component" value="Unassembled WGS sequence"/>
</dbReference>
<dbReference type="EMBL" id="JARQGV010000004">
    <property type="protein sequence ID" value="MDT2253369.1"/>
    <property type="molecule type" value="Genomic_DNA"/>
</dbReference>
<feature type="region of interest" description="Disordered" evidence="1">
    <location>
        <begin position="27"/>
        <end position="46"/>
    </location>
</feature>
<dbReference type="AlphaFoldDB" id="A0AAP5JWQ9"/>
<protein>
    <submittedName>
        <fullName evidence="2">Uncharacterized protein</fullName>
    </submittedName>
</protein>
<sequence>MRRENKITISQFWRDLKKTDQVAGMKSDIRGGTRAGSEEVGTIRTDGNLAPGDLGYRPRNVAF</sequence>
<evidence type="ECO:0000313" key="3">
    <source>
        <dbReference type="Proteomes" id="UP001259239"/>
    </source>
</evidence>
<reference evidence="2" key="2">
    <citation type="submission" date="2023-03" db="EMBL/GenBank/DDBJ databases">
        <authorList>
            <person name="Obshta O."/>
            <person name="Zabrodski M.W."/>
            <person name="Soomro T."/>
            <person name="Wilson G."/>
            <person name="Masood F."/>
            <person name="Thebeau J."/>
            <person name="Bezerra Da Silva M.C."/>
            <person name="Raza F."/>
            <person name="Biganski S."/>
            <person name="Jose M."/>
            <person name="Camilli M."/>
            <person name="Kozii I.V."/>
            <person name="Kozii R.V."/>
            <person name="Simko E."/>
            <person name="Wood S.C."/>
        </authorList>
    </citation>
    <scope>NUCLEOTIDE SEQUENCE</scope>
    <source>
        <strain evidence="2">PL001</strain>
    </source>
</reference>
<evidence type="ECO:0000313" key="2">
    <source>
        <dbReference type="EMBL" id="MDT2253369.1"/>
    </source>
</evidence>